<name>A0A919C370_9ACTN</name>
<dbReference type="CDD" id="cd19079">
    <property type="entry name" value="AKR_EcYajO-like"/>
    <property type="match status" value="1"/>
</dbReference>
<dbReference type="InterPro" id="IPR036812">
    <property type="entry name" value="NAD(P)_OxRdtase_dom_sf"/>
</dbReference>
<dbReference type="Gene3D" id="3.20.20.100">
    <property type="entry name" value="NADP-dependent oxidoreductase domain"/>
    <property type="match status" value="1"/>
</dbReference>
<comment type="caution">
    <text evidence="3">The sequence shown here is derived from an EMBL/GenBank/DDBJ whole genome shotgun (WGS) entry which is preliminary data.</text>
</comment>
<sequence>MQYTRLGTSGLVVSRIALGCMTFGDTASGFSKWALNEEESEPIFRQAVDLGITFWDTANAYSFGSSEEIVGRAVKKYARREDIVLATKVFYPMHSGPGGSGTSRKAIMEQIDASLTRLGTDYVDLYQIHRLDYETPAEETVEALHDVVKAGKVRYIGASSMLAWEFAKLQYTADLHGWTRFVSMQDQYNLLMREEEREMFGLLADQGVGSIPWSPLARGRLTRPWGSETRRSETDPAYGRLFVEEESNRKIVEAVQSVARARGVSMATIALAWVLANPVVSAPIIGASKPHHLADAAAALDITLTDEEISTLQEHYTPRLATGMSAADRPPLR</sequence>
<dbReference type="RefSeq" id="WP_189980660.1">
    <property type="nucleotide sequence ID" value="NZ_BNBF01000005.1"/>
</dbReference>
<organism evidence="3 4">
    <name type="scientific">Streptomyces capoamus</name>
    <dbReference type="NCBI Taxonomy" id="68183"/>
    <lineage>
        <taxon>Bacteria</taxon>
        <taxon>Bacillati</taxon>
        <taxon>Actinomycetota</taxon>
        <taxon>Actinomycetes</taxon>
        <taxon>Kitasatosporales</taxon>
        <taxon>Streptomycetaceae</taxon>
        <taxon>Streptomyces</taxon>
    </lineage>
</organism>
<protein>
    <submittedName>
        <fullName evidence="3">Oxidoreductase</fullName>
    </submittedName>
</protein>
<reference evidence="4" key="1">
    <citation type="journal article" date="2019" name="Int. J. Syst. Evol. Microbiol.">
        <title>The Global Catalogue of Microorganisms (GCM) 10K type strain sequencing project: providing services to taxonomists for standard genome sequencing and annotation.</title>
        <authorList>
            <consortium name="The Broad Institute Genomics Platform"/>
            <consortium name="The Broad Institute Genome Sequencing Center for Infectious Disease"/>
            <person name="Wu L."/>
            <person name="Ma J."/>
        </authorList>
    </citation>
    <scope>NUCLEOTIDE SEQUENCE [LARGE SCALE GENOMIC DNA]</scope>
    <source>
        <strain evidence="4">JCM 4253</strain>
    </source>
</reference>
<keyword evidence="1" id="KW-0560">Oxidoreductase</keyword>
<dbReference type="GO" id="GO:0016491">
    <property type="term" value="F:oxidoreductase activity"/>
    <property type="evidence" value="ECO:0007669"/>
    <property type="project" value="UniProtKB-KW"/>
</dbReference>
<proteinExistence type="predicted"/>
<keyword evidence="4" id="KW-1185">Reference proteome</keyword>
<accession>A0A919C370</accession>
<evidence type="ECO:0000259" key="2">
    <source>
        <dbReference type="Pfam" id="PF00248"/>
    </source>
</evidence>
<gene>
    <name evidence="3" type="ORF">GCM10018980_22510</name>
</gene>
<dbReference type="EMBL" id="BNBF01000005">
    <property type="protein sequence ID" value="GHG44534.1"/>
    <property type="molecule type" value="Genomic_DNA"/>
</dbReference>
<dbReference type="Proteomes" id="UP000619355">
    <property type="component" value="Unassembled WGS sequence"/>
</dbReference>
<dbReference type="PANTHER" id="PTHR43364:SF4">
    <property type="entry name" value="NAD(P)-LINKED OXIDOREDUCTASE SUPERFAMILY PROTEIN"/>
    <property type="match status" value="1"/>
</dbReference>
<dbReference type="InterPro" id="IPR023210">
    <property type="entry name" value="NADP_OxRdtase_dom"/>
</dbReference>
<evidence type="ECO:0000256" key="1">
    <source>
        <dbReference type="ARBA" id="ARBA00023002"/>
    </source>
</evidence>
<evidence type="ECO:0000313" key="4">
    <source>
        <dbReference type="Proteomes" id="UP000619355"/>
    </source>
</evidence>
<dbReference type="PANTHER" id="PTHR43364">
    <property type="entry name" value="NADH-SPECIFIC METHYLGLYOXAL REDUCTASE-RELATED"/>
    <property type="match status" value="1"/>
</dbReference>
<dbReference type="SUPFAM" id="SSF51430">
    <property type="entry name" value="NAD(P)-linked oxidoreductase"/>
    <property type="match status" value="1"/>
</dbReference>
<dbReference type="AlphaFoldDB" id="A0A919C370"/>
<dbReference type="InterPro" id="IPR050523">
    <property type="entry name" value="AKR_Detox_Biosynth"/>
</dbReference>
<dbReference type="FunFam" id="3.20.20.100:FF:000004">
    <property type="entry name" value="Oxidoreductase, aldo/keto reductase"/>
    <property type="match status" value="1"/>
</dbReference>
<feature type="domain" description="NADP-dependent oxidoreductase" evidence="2">
    <location>
        <begin position="15"/>
        <end position="316"/>
    </location>
</feature>
<evidence type="ECO:0000313" key="3">
    <source>
        <dbReference type="EMBL" id="GHG44534.1"/>
    </source>
</evidence>
<dbReference type="GO" id="GO:0005829">
    <property type="term" value="C:cytosol"/>
    <property type="evidence" value="ECO:0007669"/>
    <property type="project" value="TreeGrafter"/>
</dbReference>
<dbReference type="Pfam" id="PF00248">
    <property type="entry name" value="Aldo_ket_red"/>
    <property type="match status" value="1"/>
</dbReference>